<proteinExistence type="predicted"/>
<accession>A0A7J7KDU0</accession>
<protein>
    <recommendedName>
        <fullName evidence="2">ShKT domain-containing protein</fullName>
    </recommendedName>
</protein>
<dbReference type="PROSITE" id="PS51670">
    <property type="entry name" value="SHKT"/>
    <property type="match status" value="1"/>
</dbReference>
<dbReference type="EMBL" id="VXIV02000782">
    <property type="protein sequence ID" value="KAF6036084.1"/>
    <property type="molecule type" value="Genomic_DNA"/>
</dbReference>
<evidence type="ECO:0000313" key="3">
    <source>
        <dbReference type="EMBL" id="KAF6036084.1"/>
    </source>
</evidence>
<dbReference type="Gene3D" id="1.10.10.1870">
    <property type="entry name" value="ShTK domain-like"/>
    <property type="match status" value="1"/>
</dbReference>
<evidence type="ECO:0000256" key="1">
    <source>
        <dbReference type="PROSITE-ProRule" id="PRU01005"/>
    </source>
</evidence>
<dbReference type="AlphaFoldDB" id="A0A7J7KDU0"/>
<name>A0A7J7KDU0_BUGNE</name>
<feature type="domain" description="ShKT" evidence="2">
    <location>
        <begin position="1"/>
        <end position="32"/>
    </location>
</feature>
<dbReference type="Proteomes" id="UP000593567">
    <property type="component" value="Unassembled WGS sequence"/>
</dbReference>
<gene>
    <name evidence="3" type="ORF">EB796_005611</name>
</gene>
<sequence length="101" mass="10987">MSTYCPGWERYCEEPAYSSYLSMNCMKTCGTCTASDVAIKPSTTTQPPIIQAGCADKDPKCPDYQNKCMISLRLLFTPTAVGMAMDDIIANAAAQQANSRK</sequence>
<organism evidence="3 4">
    <name type="scientific">Bugula neritina</name>
    <name type="common">Brown bryozoan</name>
    <name type="synonym">Sertularia neritina</name>
    <dbReference type="NCBI Taxonomy" id="10212"/>
    <lineage>
        <taxon>Eukaryota</taxon>
        <taxon>Metazoa</taxon>
        <taxon>Spiralia</taxon>
        <taxon>Lophotrochozoa</taxon>
        <taxon>Bryozoa</taxon>
        <taxon>Gymnolaemata</taxon>
        <taxon>Cheilostomatida</taxon>
        <taxon>Flustrina</taxon>
        <taxon>Buguloidea</taxon>
        <taxon>Bugulidae</taxon>
        <taxon>Bugula</taxon>
    </lineage>
</organism>
<evidence type="ECO:0000259" key="2">
    <source>
        <dbReference type="PROSITE" id="PS51670"/>
    </source>
</evidence>
<dbReference type="Pfam" id="PF01549">
    <property type="entry name" value="ShK"/>
    <property type="match status" value="2"/>
</dbReference>
<keyword evidence="4" id="KW-1185">Reference proteome</keyword>
<evidence type="ECO:0000313" key="4">
    <source>
        <dbReference type="Proteomes" id="UP000593567"/>
    </source>
</evidence>
<reference evidence="3" key="1">
    <citation type="submission" date="2020-06" db="EMBL/GenBank/DDBJ databases">
        <title>Draft genome of Bugula neritina, a colonial animal packing powerful symbionts and potential medicines.</title>
        <authorList>
            <person name="Rayko M."/>
        </authorList>
    </citation>
    <scope>NUCLEOTIDE SEQUENCE [LARGE SCALE GENOMIC DNA]</scope>
    <source>
        <strain evidence="3">Kwan_BN1</strain>
    </source>
</reference>
<comment type="caution">
    <text evidence="1">Lacks conserved residue(s) required for the propagation of feature annotation.</text>
</comment>
<dbReference type="InterPro" id="IPR003582">
    <property type="entry name" value="ShKT_dom"/>
</dbReference>
<comment type="caution">
    <text evidence="3">The sequence shown here is derived from an EMBL/GenBank/DDBJ whole genome shotgun (WGS) entry which is preliminary data.</text>
</comment>